<dbReference type="GO" id="GO:0043565">
    <property type="term" value="F:sequence-specific DNA binding"/>
    <property type="evidence" value="ECO:0007669"/>
    <property type="project" value="InterPro"/>
</dbReference>
<gene>
    <name evidence="2" type="ORF">AWJ14_14755</name>
</gene>
<dbReference type="InterPro" id="IPR010921">
    <property type="entry name" value="Trp_repressor/repl_initiator"/>
</dbReference>
<protein>
    <recommendedName>
        <fullName evidence="1">Chromosomal replication initiator DnaA C-terminal domain-containing protein</fullName>
    </recommendedName>
</protein>
<dbReference type="GO" id="GO:0006270">
    <property type="term" value="P:DNA replication initiation"/>
    <property type="evidence" value="ECO:0007669"/>
    <property type="project" value="InterPro"/>
</dbReference>
<dbReference type="GO" id="GO:0005524">
    <property type="term" value="F:ATP binding"/>
    <property type="evidence" value="ECO:0007669"/>
    <property type="project" value="InterPro"/>
</dbReference>
<reference evidence="2 3" key="1">
    <citation type="submission" date="2015-12" db="EMBL/GenBank/DDBJ databases">
        <authorList>
            <person name="Shamseldin A."/>
            <person name="Moawad H."/>
            <person name="Abd El-Rahim W.M."/>
            <person name="Sadowsky M.J."/>
        </authorList>
    </citation>
    <scope>NUCLEOTIDE SEQUENCE [LARGE SCALE GENOMIC DNA]</scope>
    <source>
        <strain evidence="2 3">JC234</strain>
    </source>
</reference>
<sequence length="175" mass="18701">MPGGDVSLSAVSGDQDAPLAAIAEGLAVSGQAAAAAAAGVGAGAADDVRGRAGRRRGEIPAGRAHPVDVLRCRIVWRLVTELFAMAGERDLLPRLAARRRPCHTRQIAIYLSHVVLSVPYRTIAEAFARDRSTVMHACAVVEDRRDDGAYDRFVERCERCVAAVFQPFGGDHAER</sequence>
<dbReference type="SMART" id="SM00760">
    <property type="entry name" value="Bac_DnaA_C"/>
    <property type="match status" value="1"/>
</dbReference>
<evidence type="ECO:0000313" key="2">
    <source>
        <dbReference type="EMBL" id="OCW55743.1"/>
    </source>
</evidence>
<proteinExistence type="predicted"/>
<evidence type="ECO:0000259" key="1">
    <source>
        <dbReference type="SMART" id="SM00760"/>
    </source>
</evidence>
<dbReference type="SUPFAM" id="SSF48295">
    <property type="entry name" value="TrpR-like"/>
    <property type="match status" value="1"/>
</dbReference>
<dbReference type="Proteomes" id="UP000094795">
    <property type="component" value="Unassembled WGS sequence"/>
</dbReference>
<dbReference type="AlphaFoldDB" id="A0A1C1YQA9"/>
<comment type="caution">
    <text evidence="2">The sequence shown here is derived from an EMBL/GenBank/DDBJ whole genome shotgun (WGS) entry which is preliminary data.</text>
</comment>
<evidence type="ECO:0000313" key="3">
    <source>
        <dbReference type="Proteomes" id="UP000094795"/>
    </source>
</evidence>
<keyword evidence="3" id="KW-1185">Reference proteome</keyword>
<dbReference type="GO" id="GO:0006275">
    <property type="term" value="P:regulation of DNA replication"/>
    <property type="evidence" value="ECO:0007669"/>
    <property type="project" value="InterPro"/>
</dbReference>
<dbReference type="Gene3D" id="1.10.1750.10">
    <property type="match status" value="1"/>
</dbReference>
<dbReference type="EMBL" id="LQZT01000049">
    <property type="protein sequence ID" value="OCW55743.1"/>
    <property type="molecule type" value="Genomic_DNA"/>
</dbReference>
<organism evidence="2 3">
    <name type="scientific">Hoeflea olei</name>
    <dbReference type="NCBI Taxonomy" id="1480615"/>
    <lineage>
        <taxon>Bacteria</taxon>
        <taxon>Pseudomonadati</taxon>
        <taxon>Pseudomonadota</taxon>
        <taxon>Alphaproteobacteria</taxon>
        <taxon>Hyphomicrobiales</taxon>
        <taxon>Rhizobiaceae</taxon>
        <taxon>Hoeflea</taxon>
    </lineage>
</organism>
<dbReference type="Pfam" id="PF08299">
    <property type="entry name" value="Bac_DnaA_C"/>
    <property type="match status" value="1"/>
</dbReference>
<dbReference type="CDD" id="cd06571">
    <property type="entry name" value="Bac_DnaA_C"/>
    <property type="match status" value="1"/>
</dbReference>
<dbReference type="STRING" id="1480615.AWJ14_14755"/>
<feature type="domain" description="Chromosomal replication initiator DnaA C-terminal" evidence="1">
    <location>
        <begin position="71"/>
        <end position="141"/>
    </location>
</feature>
<dbReference type="InterPro" id="IPR013159">
    <property type="entry name" value="DnaA_C"/>
</dbReference>
<accession>A0A1C1YQA9</accession>
<name>A0A1C1YQA9_9HYPH</name>